<keyword evidence="3" id="KW-0479">Metal-binding</keyword>
<dbReference type="InterPro" id="IPR001570">
    <property type="entry name" value="Peptidase_M4_C_domain"/>
</dbReference>
<dbReference type="RefSeq" id="WP_108686555.1">
    <property type="nucleotide sequence ID" value="NZ_QCYK01000002.1"/>
</dbReference>
<keyword evidence="2" id="KW-0645">Protease</keyword>
<evidence type="ECO:0000256" key="8">
    <source>
        <dbReference type="PIRSR" id="PIRSR623612-1"/>
    </source>
</evidence>
<protein>
    <recommendedName>
        <fullName evidence="15">Peptidase M4</fullName>
    </recommendedName>
</protein>
<feature type="domain" description="Peptidase M4 C-terminal" evidence="10">
    <location>
        <begin position="377"/>
        <end position="541"/>
    </location>
</feature>
<name>A0A2T7BEL2_9BACT</name>
<dbReference type="Pfam" id="PF02868">
    <property type="entry name" value="Peptidase_M4_C"/>
    <property type="match status" value="1"/>
</dbReference>
<proteinExistence type="inferred from homology"/>
<comment type="caution">
    <text evidence="13">The sequence shown here is derived from an EMBL/GenBank/DDBJ whole genome shotgun (WGS) entry which is preliminary data.</text>
</comment>
<dbReference type="PANTHER" id="PTHR33794:SF1">
    <property type="entry name" value="BACILLOLYSIN"/>
    <property type="match status" value="1"/>
</dbReference>
<evidence type="ECO:0008006" key="15">
    <source>
        <dbReference type="Google" id="ProtNLM"/>
    </source>
</evidence>
<dbReference type="GO" id="GO:0004222">
    <property type="term" value="F:metalloendopeptidase activity"/>
    <property type="evidence" value="ECO:0007669"/>
    <property type="project" value="InterPro"/>
</dbReference>
<reference evidence="13 14" key="1">
    <citation type="submission" date="2018-04" db="EMBL/GenBank/DDBJ databases">
        <title>Chitinophaga fuyangensis sp. nov., isolated from soil in a chemical factory.</title>
        <authorList>
            <person name="Chen K."/>
        </authorList>
    </citation>
    <scope>NUCLEOTIDE SEQUENCE [LARGE SCALE GENOMIC DNA]</scope>
    <source>
        <strain evidence="13 14">LY-1</strain>
    </source>
</reference>
<comment type="similarity">
    <text evidence="1">Belongs to the peptidase M4 family.</text>
</comment>
<dbReference type="Gene3D" id="3.10.170.10">
    <property type="match status" value="1"/>
</dbReference>
<evidence type="ECO:0000256" key="3">
    <source>
        <dbReference type="ARBA" id="ARBA00022723"/>
    </source>
</evidence>
<dbReference type="InterPro" id="IPR023612">
    <property type="entry name" value="Peptidase_M4"/>
</dbReference>
<keyword evidence="5" id="KW-0378">Hydrolase</keyword>
<dbReference type="PANTHER" id="PTHR33794">
    <property type="entry name" value="BACILLOLYSIN"/>
    <property type="match status" value="1"/>
</dbReference>
<keyword evidence="4" id="KW-0732">Signal</keyword>
<evidence type="ECO:0000259" key="12">
    <source>
        <dbReference type="Pfam" id="PF18962"/>
    </source>
</evidence>
<evidence type="ECO:0000256" key="7">
    <source>
        <dbReference type="ARBA" id="ARBA00023049"/>
    </source>
</evidence>
<dbReference type="Gene3D" id="3.10.450.490">
    <property type="match status" value="1"/>
</dbReference>
<keyword evidence="6" id="KW-0862">Zinc</keyword>
<feature type="active site" evidence="8">
    <location>
        <position position="367"/>
    </location>
</feature>
<evidence type="ECO:0000313" key="14">
    <source>
        <dbReference type="Proteomes" id="UP000244450"/>
    </source>
</evidence>
<dbReference type="Pfam" id="PF07504">
    <property type="entry name" value="FTP"/>
    <property type="match status" value="1"/>
</dbReference>
<dbReference type="Pfam" id="PF18962">
    <property type="entry name" value="Por_Secre_tail"/>
    <property type="match status" value="1"/>
</dbReference>
<dbReference type="Gene3D" id="1.10.390.10">
    <property type="entry name" value="Neutral Protease Domain 2"/>
    <property type="match status" value="1"/>
</dbReference>
<evidence type="ECO:0000259" key="9">
    <source>
        <dbReference type="Pfam" id="PF01447"/>
    </source>
</evidence>
<feature type="domain" description="FTP" evidence="11">
    <location>
        <begin position="76"/>
        <end position="113"/>
    </location>
</feature>
<evidence type="ECO:0000259" key="10">
    <source>
        <dbReference type="Pfam" id="PF02868"/>
    </source>
</evidence>
<evidence type="ECO:0000256" key="5">
    <source>
        <dbReference type="ARBA" id="ARBA00022801"/>
    </source>
</evidence>
<feature type="domain" description="Peptidase M4" evidence="9">
    <location>
        <begin position="226"/>
        <end position="374"/>
    </location>
</feature>
<dbReference type="EMBL" id="QCYK01000002">
    <property type="protein sequence ID" value="PUZ24714.1"/>
    <property type="molecule type" value="Genomic_DNA"/>
</dbReference>
<dbReference type="PRINTS" id="PR00730">
    <property type="entry name" value="THERMOLYSIN"/>
</dbReference>
<evidence type="ECO:0000256" key="6">
    <source>
        <dbReference type="ARBA" id="ARBA00022833"/>
    </source>
</evidence>
<organism evidence="13 14">
    <name type="scientific">Chitinophaga parva</name>
    <dbReference type="NCBI Taxonomy" id="2169414"/>
    <lineage>
        <taxon>Bacteria</taxon>
        <taxon>Pseudomonadati</taxon>
        <taxon>Bacteroidota</taxon>
        <taxon>Chitinophagia</taxon>
        <taxon>Chitinophagales</taxon>
        <taxon>Chitinophagaceae</taxon>
        <taxon>Chitinophaga</taxon>
    </lineage>
</organism>
<feature type="domain" description="Secretion system C-terminal sorting" evidence="12">
    <location>
        <begin position="721"/>
        <end position="802"/>
    </location>
</feature>
<keyword evidence="7" id="KW-0482">Metalloprotease</keyword>
<dbReference type="InterPro" id="IPR013856">
    <property type="entry name" value="Peptidase_M4_domain"/>
</dbReference>
<dbReference type="CDD" id="cd09597">
    <property type="entry name" value="M4_TLP"/>
    <property type="match status" value="1"/>
</dbReference>
<dbReference type="SUPFAM" id="SSF55486">
    <property type="entry name" value="Metalloproteases ('zincins'), catalytic domain"/>
    <property type="match status" value="1"/>
</dbReference>
<keyword evidence="14" id="KW-1185">Reference proteome</keyword>
<sequence length="807" mass="87917">MKYIFTCITVLFFLHARLYAQHTFLDSDTAANGKYRNMILDVKQHPVPAARSAEFLRSALKLQGHDSLRLKTVLESSGRTHQVYEQYYKGFRVPTGGYSVHIHDGVIETANGTIQDVGDPSLQVMVDESTALKLALAAVPAKVYGWQDEATMKSYREAVRDPQASLYPKGELILFRDDSILHAFRLAYQFHVYAALPLQDYNVFIDAQTGRVLAKRNLICFTNTAASGQSLYSGYVYFTSDSYGTGQYRLMESRSTNSRTATIHTYNNASGSGAEFSQTSTTWPTDAGLDVHWGTEKVFDYWASVRSRNSYDNAGSTLNGYVHTSLTALGYPDNDNAFWNPTVHAMYYGDGTTQFKAVVALDVIAHEIGHGVTQYTAGLNSSSEDAALNEGLSDIWASVIEYNSGTYKQYWTIGEEIMKNGQPYLRSLQNPKANSYPEYYHGTYWDYSNEPHKNSTVFSHWFYLLANGGNANNEAGNHYNVTGQGVNGAADIVWAAQTGYMSTVTSYADMRNATINAATALYGAQSCQVRDVTYAWYAVGVGTAPPDANMLISGANAFCSTAAYTISGVPAGQTVTWSLNTTSYASLAASGNAVTLTKTAQGPMVLTASLPYCITASKSVSTQPLMNLSSAMNGSCNGSYQDWLISASPNMPLSNYVWTAQPSGTNSSINIYNPSGSSSYVSVRGGGGITITAKDACNENVQDGVTVYAPCPQSFAFSLSPNPAVSTVNIQPRSSTDVMAEKLAVTPQITQVNVYDQMGNRVRQQKVAGTSTVQINVSGLRLGYYTVEIEYNNKQKERQQIIVGSGQ</sequence>
<dbReference type="Pfam" id="PF01447">
    <property type="entry name" value="Peptidase_M4"/>
    <property type="match status" value="1"/>
</dbReference>
<dbReference type="AlphaFoldDB" id="A0A2T7BEL2"/>
<dbReference type="GO" id="GO:0046872">
    <property type="term" value="F:metal ion binding"/>
    <property type="evidence" value="ECO:0007669"/>
    <property type="project" value="UniProtKB-KW"/>
</dbReference>
<evidence type="ECO:0000256" key="2">
    <source>
        <dbReference type="ARBA" id="ARBA00022670"/>
    </source>
</evidence>
<dbReference type="GO" id="GO:0006508">
    <property type="term" value="P:proteolysis"/>
    <property type="evidence" value="ECO:0007669"/>
    <property type="project" value="UniProtKB-KW"/>
</dbReference>
<dbReference type="InterPro" id="IPR011096">
    <property type="entry name" value="FTP_domain"/>
</dbReference>
<dbReference type="OrthoDB" id="291295at2"/>
<feature type="active site" description="Proton donor" evidence="8">
    <location>
        <position position="452"/>
    </location>
</feature>
<dbReference type="Proteomes" id="UP000244450">
    <property type="component" value="Unassembled WGS sequence"/>
</dbReference>
<evidence type="ECO:0000256" key="1">
    <source>
        <dbReference type="ARBA" id="ARBA00009388"/>
    </source>
</evidence>
<dbReference type="InterPro" id="IPR027268">
    <property type="entry name" value="Peptidase_M4/M1_CTD_sf"/>
</dbReference>
<accession>A0A2T7BEL2</accession>
<evidence type="ECO:0000259" key="11">
    <source>
        <dbReference type="Pfam" id="PF07504"/>
    </source>
</evidence>
<evidence type="ECO:0000256" key="4">
    <source>
        <dbReference type="ARBA" id="ARBA00022729"/>
    </source>
</evidence>
<gene>
    <name evidence="13" type="ORF">DCC81_10215</name>
</gene>
<evidence type="ECO:0000313" key="13">
    <source>
        <dbReference type="EMBL" id="PUZ24714.1"/>
    </source>
</evidence>
<dbReference type="InterPro" id="IPR026444">
    <property type="entry name" value="Secre_tail"/>
</dbReference>
<dbReference type="InterPro" id="IPR050728">
    <property type="entry name" value="Zinc_Metalloprotease_M4"/>
</dbReference>